<proteinExistence type="predicted"/>
<dbReference type="EMBL" id="AMFJ01000474">
    <property type="protein sequence ID" value="EKE27484.1"/>
    <property type="molecule type" value="Genomic_DNA"/>
</dbReference>
<gene>
    <name evidence="2" type="ORF">ACD_3C00200G0003</name>
</gene>
<protein>
    <submittedName>
        <fullName evidence="2">Uncharacterized protein</fullName>
    </submittedName>
</protein>
<name>K2GBC1_9BACT</name>
<dbReference type="AlphaFoldDB" id="K2GBC1"/>
<feature type="transmembrane region" description="Helical" evidence="1">
    <location>
        <begin position="106"/>
        <end position="128"/>
    </location>
</feature>
<keyword evidence="1" id="KW-0812">Transmembrane</keyword>
<evidence type="ECO:0000313" key="2">
    <source>
        <dbReference type="EMBL" id="EKE27484.1"/>
    </source>
</evidence>
<keyword evidence="1" id="KW-1133">Transmembrane helix</keyword>
<keyword evidence="1" id="KW-0472">Membrane</keyword>
<organism evidence="2">
    <name type="scientific">uncultured bacterium</name>
    <name type="common">gcode 4</name>
    <dbReference type="NCBI Taxonomy" id="1234023"/>
    <lineage>
        <taxon>Bacteria</taxon>
        <taxon>environmental samples</taxon>
    </lineage>
</organism>
<comment type="caution">
    <text evidence="2">The sequence shown here is derived from an EMBL/GenBank/DDBJ whole genome shotgun (WGS) entry which is preliminary data.</text>
</comment>
<reference evidence="2" key="1">
    <citation type="journal article" date="2012" name="Science">
        <title>Fermentation, hydrogen, and sulfur metabolism in multiple uncultivated bacterial phyla.</title>
        <authorList>
            <person name="Wrighton K.C."/>
            <person name="Thomas B.C."/>
            <person name="Sharon I."/>
            <person name="Miller C.S."/>
            <person name="Castelle C.J."/>
            <person name="VerBerkmoes N.C."/>
            <person name="Wilkins M.J."/>
            <person name="Hettich R.L."/>
            <person name="Lipton M.S."/>
            <person name="Williams K.H."/>
            <person name="Long P.E."/>
            <person name="Banfield J.F."/>
        </authorList>
    </citation>
    <scope>NUCLEOTIDE SEQUENCE [LARGE SCALE GENOMIC DNA]</scope>
</reference>
<sequence length="177" mass="20060">MKFLAFSFLIVFFSNEIQPTIIGKNPAMNWTHNHTHEKVIHFSDPITALILSKSQSFACFDASISAFLFLSLKSSLNPSQSIMFLMSCLIMDSSSLLAIFRSSLSISFITFTLLNIFNVFPSISLFCLNHSLNFSLYWTPQPYENIQPKNVIQASQYTPTVLFFVSNHSIFAFSTVE</sequence>
<accession>K2GBC1</accession>
<evidence type="ECO:0000256" key="1">
    <source>
        <dbReference type="SAM" id="Phobius"/>
    </source>
</evidence>